<dbReference type="AlphaFoldDB" id="T0Q1R4"/>
<keyword evidence="5" id="KW-1185">Reference proteome</keyword>
<protein>
    <recommendedName>
        <fullName evidence="3">AMP-dependent synthetase/ligase domain-containing protein</fullName>
    </recommendedName>
</protein>
<name>T0Q1R4_SAPDV</name>
<dbReference type="VEuPathDB" id="FungiDB:SDRG_14854"/>
<dbReference type="EMBL" id="JH767210">
    <property type="protein sequence ID" value="EQC27330.1"/>
    <property type="molecule type" value="Genomic_DNA"/>
</dbReference>
<dbReference type="OrthoDB" id="189102at2759"/>
<dbReference type="GO" id="GO:0005524">
    <property type="term" value="F:ATP binding"/>
    <property type="evidence" value="ECO:0007669"/>
    <property type="project" value="UniProtKB-KW"/>
</dbReference>
<dbReference type="InterPro" id="IPR042099">
    <property type="entry name" value="ANL_N_sf"/>
</dbReference>
<reference evidence="4 5" key="1">
    <citation type="submission" date="2012-04" db="EMBL/GenBank/DDBJ databases">
        <title>The Genome Sequence of Saprolegnia declina VS20.</title>
        <authorList>
            <consortium name="The Broad Institute Genome Sequencing Platform"/>
            <person name="Russ C."/>
            <person name="Nusbaum C."/>
            <person name="Tyler B."/>
            <person name="van West P."/>
            <person name="Dieguez-Uribeondo J."/>
            <person name="de Bruijn I."/>
            <person name="Tripathy S."/>
            <person name="Jiang R."/>
            <person name="Young S.K."/>
            <person name="Zeng Q."/>
            <person name="Gargeya S."/>
            <person name="Fitzgerald M."/>
            <person name="Haas B."/>
            <person name="Abouelleil A."/>
            <person name="Alvarado L."/>
            <person name="Arachchi H.M."/>
            <person name="Berlin A."/>
            <person name="Chapman S.B."/>
            <person name="Goldberg J."/>
            <person name="Griggs A."/>
            <person name="Gujja S."/>
            <person name="Hansen M."/>
            <person name="Howarth C."/>
            <person name="Imamovic A."/>
            <person name="Larimer J."/>
            <person name="McCowen C."/>
            <person name="Montmayeur A."/>
            <person name="Murphy C."/>
            <person name="Neiman D."/>
            <person name="Pearson M."/>
            <person name="Priest M."/>
            <person name="Roberts A."/>
            <person name="Saif S."/>
            <person name="Shea T."/>
            <person name="Sisk P."/>
            <person name="Sykes S."/>
            <person name="Wortman J."/>
            <person name="Nusbaum C."/>
            <person name="Birren B."/>
        </authorList>
    </citation>
    <scope>NUCLEOTIDE SEQUENCE [LARGE SCALE GENOMIC DNA]</scope>
    <source>
        <strain evidence="4 5">VS20</strain>
    </source>
</reference>
<dbReference type="PANTHER" id="PTHR43272">
    <property type="entry name" value="LONG-CHAIN-FATTY-ACID--COA LIGASE"/>
    <property type="match status" value="1"/>
</dbReference>
<dbReference type="eggNOG" id="KOG1256">
    <property type="taxonomic scope" value="Eukaryota"/>
</dbReference>
<gene>
    <name evidence="4" type="ORF">SDRG_14854</name>
</gene>
<organism evidence="4 5">
    <name type="scientific">Saprolegnia diclina (strain VS20)</name>
    <dbReference type="NCBI Taxonomy" id="1156394"/>
    <lineage>
        <taxon>Eukaryota</taxon>
        <taxon>Sar</taxon>
        <taxon>Stramenopiles</taxon>
        <taxon>Oomycota</taxon>
        <taxon>Saprolegniomycetes</taxon>
        <taxon>Saprolegniales</taxon>
        <taxon>Saprolegniaceae</taxon>
        <taxon>Saprolegnia</taxon>
    </lineage>
</organism>
<dbReference type="InterPro" id="IPR020845">
    <property type="entry name" value="AMP-binding_CS"/>
</dbReference>
<sequence length="682" mass="73472">MPCWTTDAIVPPAVFSQQIAEGDDVVYRSLPGAAPLDAMTLIGSLARTARQFPTAPFLGHRPIDALGVAGPFQWQTYAECYARVQAIAAAFVQHEMLEPTDDGHTFLGIYMKNRPEWVLSQYAAFFAGAAVVPIYDTLGATSTEFILNETRLSTVVCTSAEVETLLQRAPRCPHLRHIVVCDVASLERPLVAAAAARDLRLFTLTQLEADGRSQPIDSTALSVEAMAMLMYTSGTTGDPKGVPMTHGNLNAVRHGILDRLRSSERLTNVMNSHPSGLSFLPLAHVAEQGMHTSMIYIGGAIGFYQGDALKLLEDVQALRPTIFLSVPRLLNKIYDKIMEGALAAGGVKAWLFQTALNTKLANLNQGYQTHSLFDALVFTKLKMALGLDRCEILLTGAAPLSATVLSFYRVVLGCTCLELYGQTETGGAATMTDLRELDAGSVGPPMVSTEIKLVSVPDMKYNVTDSVHGEGDAAIAVKGRGEVCFRGPTVFSGYFKAPAKTAEVLDEDGWLHSGDIGVWTTDGRLKLVDRKKNIFKLAQGEYVAPEKIENVLQTSPLVAQAFVYGDSLHASLVAIIVPEESALPPLAATLKVPGSFLDWCNSPAVTKAVLSDLQRVGRENGLLGFELVRAIALDPTPFSVENDLLTPTFKLKRHDAKRAFASRIDALYASGVSVVAGHAAKL</sequence>
<dbReference type="Proteomes" id="UP000030762">
    <property type="component" value="Unassembled WGS sequence"/>
</dbReference>
<accession>T0Q1R4</accession>
<dbReference type="PANTHER" id="PTHR43272:SF33">
    <property type="entry name" value="AMP-BINDING DOMAIN-CONTAINING PROTEIN-RELATED"/>
    <property type="match status" value="1"/>
</dbReference>
<evidence type="ECO:0000256" key="1">
    <source>
        <dbReference type="ARBA" id="ARBA00022741"/>
    </source>
</evidence>
<keyword evidence="2" id="KW-0067">ATP-binding</keyword>
<dbReference type="Gene3D" id="3.40.50.12780">
    <property type="entry name" value="N-terminal domain of ligase-like"/>
    <property type="match status" value="1"/>
</dbReference>
<dbReference type="PROSITE" id="PS00455">
    <property type="entry name" value="AMP_BINDING"/>
    <property type="match status" value="1"/>
</dbReference>
<keyword evidence="1" id="KW-0547">Nucleotide-binding</keyword>
<evidence type="ECO:0000259" key="3">
    <source>
        <dbReference type="Pfam" id="PF00501"/>
    </source>
</evidence>
<dbReference type="SUPFAM" id="SSF56801">
    <property type="entry name" value="Acetyl-CoA synthetase-like"/>
    <property type="match status" value="1"/>
</dbReference>
<dbReference type="GeneID" id="19955581"/>
<evidence type="ECO:0000313" key="5">
    <source>
        <dbReference type="Proteomes" id="UP000030762"/>
    </source>
</evidence>
<dbReference type="InParanoid" id="T0Q1R4"/>
<feature type="domain" description="AMP-dependent synthetase/ligase" evidence="3">
    <location>
        <begin position="47"/>
        <end position="495"/>
    </location>
</feature>
<proteinExistence type="predicted"/>
<dbReference type="Pfam" id="PF00501">
    <property type="entry name" value="AMP-binding"/>
    <property type="match status" value="1"/>
</dbReference>
<dbReference type="InterPro" id="IPR000873">
    <property type="entry name" value="AMP-dep_synth/lig_dom"/>
</dbReference>
<evidence type="ECO:0000256" key="2">
    <source>
        <dbReference type="ARBA" id="ARBA00022840"/>
    </source>
</evidence>
<evidence type="ECO:0000313" key="4">
    <source>
        <dbReference type="EMBL" id="EQC27330.1"/>
    </source>
</evidence>
<dbReference type="STRING" id="1156394.T0Q1R4"/>
<dbReference type="OMA" id="KCPIVEH"/>
<dbReference type="GO" id="GO:0004467">
    <property type="term" value="F:long-chain fatty acid-CoA ligase activity"/>
    <property type="evidence" value="ECO:0007669"/>
    <property type="project" value="TreeGrafter"/>
</dbReference>
<dbReference type="GO" id="GO:0016020">
    <property type="term" value="C:membrane"/>
    <property type="evidence" value="ECO:0007669"/>
    <property type="project" value="TreeGrafter"/>
</dbReference>
<dbReference type="RefSeq" id="XP_008619234.1">
    <property type="nucleotide sequence ID" value="XM_008621012.1"/>
</dbReference>
<dbReference type="GO" id="GO:0005783">
    <property type="term" value="C:endoplasmic reticulum"/>
    <property type="evidence" value="ECO:0007669"/>
    <property type="project" value="TreeGrafter"/>
</dbReference>